<protein>
    <submittedName>
        <fullName evidence="1">Uncharacterized protein</fullName>
    </submittedName>
</protein>
<evidence type="ECO:0000313" key="1">
    <source>
        <dbReference type="EMBL" id="CAH2101232.1"/>
    </source>
</evidence>
<organism evidence="1 2">
    <name type="scientific">Euphydryas editha</name>
    <name type="common">Edith's checkerspot</name>
    <dbReference type="NCBI Taxonomy" id="104508"/>
    <lineage>
        <taxon>Eukaryota</taxon>
        <taxon>Metazoa</taxon>
        <taxon>Ecdysozoa</taxon>
        <taxon>Arthropoda</taxon>
        <taxon>Hexapoda</taxon>
        <taxon>Insecta</taxon>
        <taxon>Pterygota</taxon>
        <taxon>Neoptera</taxon>
        <taxon>Endopterygota</taxon>
        <taxon>Lepidoptera</taxon>
        <taxon>Glossata</taxon>
        <taxon>Ditrysia</taxon>
        <taxon>Papilionoidea</taxon>
        <taxon>Nymphalidae</taxon>
        <taxon>Nymphalinae</taxon>
        <taxon>Euphydryas</taxon>
    </lineage>
</organism>
<comment type="caution">
    <text evidence="1">The sequence shown here is derived from an EMBL/GenBank/DDBJ whole genome shotgun (WGS) entry which is preliminary data.</text>
</comment>
<evidence type="ECO:0000313" key="2">
    <source>
        <dbReference type="Proteomes" id="UP001153954"/>
    </source>
</evidence>
<gene>
    <name evidence="1" type="ORF">EEDITHA_LOCUS16008</name>
</gene>
<name>A0AAU9UPX4_EUPED</name>
<dbReference type="EMBL" id="CAKOGL010000023">
    <property type="protein sequence ID" value="CAH2101232.1"/>
    <property type="molecule type" value="Genomic_DNA"/>
</dbReference>
<dbReference type="Proteomes" id="UP001153954">
    <property type="component" value="Unassembled WGS sequence"/>
</dbReference>
<sequence>MKKEKIREFIRQLPATESHYNRNKSKKSYLSSELNIGKLRKFYNDSVTPDFESKKMMFWEIFSSDFPLGFRSPASDACSTCILLNNEIAAETDPDKKY</sequence>
<dbReference type="AlphaFoldDB" id="A0AAU9UPX4"/>
<dbReference type="PANTHER" id="PTHR10773:SF19">
    <property type="match status" value="1"/>
</dbReference>
<dbReference type="PANTHER" id="PTHR10773">
    <property type="entry name" value="DNA-DIRECTED RNA POLYMERASES I, II, AND III SUBUNIT RPABC2"/>
    <property type="match status" value="1"/>
</dbReference>
<keyword evidence="2" id="KW-1185">Reference proteome</keyword>
<accession>A0AAU9UPX4</accession>
<proteinExistence type="predicted"/>
<reference evidence="1" key="1">
    <citation type="submission" date="2022-03" db="EMBL/GenBank/DDBJ databases">
        <authorList>
            <person name="Tunstrom K."/>
        </authorList>
    </citation>
    <scope>NUCLEOTIDE SEQUENCE</scope>
</reference>